<protein>
    <submittedName>
        <fullName evidence="1">Uncharacterized protein</fullName>
    </submittedName>
</protein>
<evidence type="ECO:0000313" key="2">
    <source>
        <dbReference type="Proteomes" id="UP000321287"/>
    </source>
</evidence>
<gene>
    <name evidence="1" type="ORF">ABO01nite_12030</name>
</gene>
<dbReference type="EMBL" id="BJVS01000003">
    <property type="protein sequence ID" value="GEL53196.1"/>
    <property type="molecule type" value="Genomic_DNA"/>
</dbReference>
<dbReference type="AlphaFoldDB" id="A0AAN4R1K2"/>
<dbReference type="Proteomes" id="UP000321287">
    <property type="component" value="Unassembled WGS sequence"/>
</dbReference>
<accession>A0AAN4R1K2</accession>
<keyword evidence="2" id="KW-1185">Reference proteome</keyword>
<sequence length="272" mass="30098">MKIINIALAGEGPDVDLSSLSFEVDGEKTPSVVLSLGLSGTYGATRFHSRAVSCSSSIGRLGCTLNLRIPYRKSLHALFHNGGLHPLKLWGWLQGESDPSTRPTEELHTVSGGDQYRGQIAVHPYEEMTLLDVNGPGRLAGLQFFMDRHNDQPGTNENCIEGNFRYYIDGATDPQYESSGTEDYFGSSFNFQDAPFSSDSFGVFYNRYAGASGPGITSDQVSAWRWHQDDPIRFTHHLRVTWQCGDRDGPEIPISPAGIAWTAYYYQSLSQE</sequence>
<dbReference type="Gene3D" id="2.60.120.1390">
    <property type="match status" value="1"/>
</dbReference>
<reference evidence="1 2" key="1">
    <citation type="submission" date="2019-07" db="EMBL/GenBank/DDBJ databases">
        <title>Whole genome shotgun sequence of Asaia bogorensis NBRC 16594.</title>
        <authorList>
            <person name="Hosoyama A."/>
            <person name="Uohara A."/>
            <person name="Ohji S."/>
            <person name="Ichikawa N."/>
        </authorList>
    </citation>
    <scope>NUCLEOTIDE SEQUENCE [LARGE SCALE GENOMIC DNA]</scope>
    <source>
        <strain evidence="1 2">NBRC 16594</strain>
    </source>
</reference>
<dbReference type="Pfam" id="PF11175">
    <property type="entry name" value="DUF2961"/>
    <property type="match status" value="1"/>
</dbReference>
<proteinExistence type="predicted"/>
<name>A0AAN4R1K2_9PROT</name>
<evidence type="ECO:0000313" key="1">
    <source>
        <dbReference type="EMBL" id="GEL53196.1"/>
    </source>
</evidence>
<dbReference type="InterPro" id="IPR021345">
    <property type="entry name" value="DUF2961"/>
</dbReference>
<comment type="caution">
    <text evidence="1">The sequence shown here is derived from an EMBL/GenBank/DDBJ whole genome shotgun (WGS) entry which is preliminary data.</text>
</comment>
<organism evidence="1 2">
    <name type="scientific">Asaia bogorensis NBRC 16594</name>
    <dbReference type="NCBI Taxonomy" id="1231624"/>
    <lineage>
        <taxon>Bacteria</taxon>
        <taxon>Pseudomonadati</taxon>
        <taxon>Pseudomonadota</taxon>
        <taxon>Alphaproteobacteria</taxon>
        <taxon>Acetobacterales</taxon>
        <taxon>Acetobacteraceae</taxon>
        <taxon>Asaia</taxon>
    </lineage>
</organism>